<dbReference type="Gene3D" id="3.40.50.1000">
    <property type="entry name" value="HAD superfamily/HAD-like"/>
    <property type="match status" value="1"/>
</dbReference>
<dbReference type="NCBIfam" id="TIGR00099">
    <property type="entry name" value="Cof-subfamily"/>
    <property type="match status" value="1"/>
</dbReference>
<reference evidence="1" key="1">
    <citation type="submission" date="2020-10" db="EMBL/GenBank/DDBJ databases">
        <authorList>
            <person name="Gilroy R."/>
        </authorList>
    </citation>
    <scope>NUCLEOTIDE SEQUENCE</scope>
    <source>
        <strain evidence="1">CHK195-11698</strain>
    </source>
</reference>
<dbReference type="GO" id="GO:0016791">
    <property type="term" value="F:phosphatase activity"/>
    <property type="evidence" value="ECO:0007669"/>
    <property type="project" value="TreeGrafter"/>
</dbReference>
<keyword evidence="1" id="KW-0378">Hydrolase</keyword>
<dbReference type="InterPro" id="IPR000150">
    <property type="entry name" value="Cof"/>
</dbReference>
<dbReference type="SUPFAM" id="SSF56784">
    <property type="entry name" value="HAD-like"/>
    <property type="match status" value="1"/>
</dbReference>
<dbReference type="InterPro" id="IPR036412">
    <property type="entry name" value="HAD-like_sf"/>
</dbReference>
<dbReference type="NCBIfam" id="TIGR01484">
    <property type="entry name" value="HAD-SF-IIB"/>
    <property type="match status" value="1"/>
</dbReference>
<dbReference type="Pfam" id="PF08282">
    <property type="entry name" value="Hydrolase_3"/>
    <property type="match status" value="1"/>
</dbReference>
<dbReference type="Proteomes" id="UP000824175">
    <property type="component" value="Unassembled WGS sequence"/>
</dbReference>
<sequence length="268" mass="30214">MQAIQMILCDLDGTLLNPDGIVSERTRKAIHDVRQKGILFGIATGRSLHGVQKLVHDWQIADDCDILMGFNGAELIDHQLHLHELQHALDGAYLKEIASHYLDMDVNLIVYDGGDMYCTRDDEIGDRIATHNYFTKKHLDLATFFENKSYIKLLVAVDPARMDQVIERSKTFQSPHYRCFRSAPYLFEYVHPEVSKSHGIQHICNLHGFDMNAVCVFGDAQNDMEMVRDCGLGICMANGDEVTKAVAKAITLSNAEDGVATYIEQHFL</sequence>
<dbReference type="SFLD" id="SFLDS00003">
    <property type="entry name" value="Haloacid_Dehalogenase"/>
    <property type="match status" value="1"/>
</dbReference>
<evidence type="ECO:0000313" key="1">
    <source>
        <dbReference type="EMBL" id="HIU12457.1"/>
    </source>
</evidence>
<dbReference type="PANTHER" id="PTHR10000:SF8">
    <property type="entry name" value="HAD SUPERFAMILY HYDROLASE-LIKE, TYPE 3"/>
    <property type="match status" value="1"/>
</dbReference>
<dbReference type="PANTHER" id="PTHR10000">
    <property type="entry name" value="PHOSPHOSERINE PHOSPHATASE"/>
    <property type="match status" value="1"/>
</dbReference>
<dbReference type="GO" id="GO:0000287">
    <property type="term" value="F:magnesium ion binding"/>
    <property type="evidence" value="ECO:0007669"/>
    <property type="project" value="TreeGrafter"/>
</dbReference>
<dbReference type="InterPro" id="IPR006379">
    <property type="entry name" value="HAD-SF_hydro_IIB"/>
</dbReference>
<accession>A0A9D1HMI4</accession>
<reference evidence="1" key="2">
    <citation type="journal article" date="2021" name="PeerJ">
        <title>Extensive microbial diversity within the chicken gut microbiome revealed by metagenomics and culture.</title>
        <authorList>
            <person name="Gilroy R."/>
            <person name="Ravi A."/>
            <person name="Getino M."/>
            <person name="Pursley I."/>
            <person name="Horton D.L."/>
            <person name="Alikhan N.F."/>
            <person name="Baker D."/>
            <person name="Gharbi K."/>
            <person name="Hall N."/>
            <person name="Watson M."/>
            <person name="Adriaenssens E.M."/>
            <person name="Foster-Nyarko E."/>
            <person name="Jarju S."/>
            <person name="Secka A."/>
            <person name="Antonio M."/>
            <person name="Oren A."/>
            <person name="Chaudhuri R.R."/>
            <person name="La Ragione R."/>
            <person name="Hildebrand F."/>
            <person name="Pallen M.J."/>
        </authorList>
    </citation>
    <scope>NUCLEOTIDE SEQUENCE</scope>
    <source>
        <strain evidence="1">CHK195-11698</strain>
    </source>
</reference>
<protein>
    <submittedName>
        <fullName evidence="1">HAD family hydrolase</fullName>
    </submittedName>
</protein>
<dbReference type="EMBL" id="DVMJ01000001">
    <property type="protein sequence ID" value="HIU12457.1"/>
    <property type="molecule type" value="Genomic_DNA"/>
</dbReference>
<evidence type="ECO:0000313" key="2">
    <source>
        <dbReference type="Proteomes" id="UP000824175"/>
    </source>
</evidence>
<organism evidence="1 2">
    <name type="scientific">Candidatus Fimiplasma intestinipullorum</name>
    <dbReference type="NCBI Taxonomy" id="2840825"/>
    <lineage>
        <taxon>Bacteria</taxon>
        <taxon>Bacillati</taxon>
        <taxon>Bacillota</taxon>
        <taxon>Clostridia</taxon>
        <taxon>Eubacteriales</taxon>
        <taxon>Candidatus Fimiplasma</taxon>
    </lineage>
</organism>
<name>A0A9D1HMI4_9FIRM</name>
<proteinExistence type="predicted"/>
<gene>
    <name evidence="1" type="ORF">IAD15_00050</name>
</gene>
<dbReference type="SFLD" id="SFLDG01140">
    <property type="entry name" value="C2.B:_Phosphomannomutase_and_P"/>
    <property type="match status" value="1"/>
</dbReference>
<dbReference type="AlphaFoldDB" id="A0A9D1HMI4"/>
<dbReference type="Gene3D" id="3.30.1240.10">
    <property type="match status" value="1"/>
</dbReference>
<dbReference type="GO" id="GO:0005829">
    <property type="term" value="C:cytosol"/>
    <property type="evidence" value="ECO:0007669"/>
    <property type="project" value="TreeGrafter"/>
</dbReference>
<comment type="caution">
    <text evidence="1">The sequence shown here is derived from an EMBL/GenBank/DDBJ whole genome shotgun (WGS) entry which is preliminary data.</text>
</comment>
<dbReference type="InterPro" id="IPR023214">
    <property type="entry name" value="HAD_sf"/>
</dbReference>